<dbReference type="InterPro" id="IPR036875">
    <property type="entry name" value="Znf_CCHC_sf"/>
</dbReference>
<feature type="domain" description="CCHC-type" evidence="2">
    <location>
        <begin position="191"/>
        <end position="206"/>
    </location>
</feature>
<dbReference type="GO" id="GO:0008270">
    <property type="term" value="F:zinc ion binding"/>
    <property type="evidence" value="ECO:0007669"/>
    <property type="project" value="UniProtKB-KW"/>
</dbReference>
<evidence type="ECO:0000313" key="4">
    <source>
        <dbReference type="Proteomes" id="UP001458880"/>
    </source>
</evidence>
<dbReference type="GO" id="GO:0003676">
    <property type="term" value="F:nucleic acid binding"/>
    <property type="evidence" value="ECO:0007669"/>
    <property type="project" value="InterPro"/>
</dbReference>
<sequence length="414" mass="46888">MERLRDQLTIQQRKSISIPVPDGICEKKRTDTGVVVVKAKSKEYAELLKAVKKEVGQRNVGTEVKSVRRSKEGDLLLIVDGGQDEATKMGNLIKTAISDAQVVTKGGKKEKILHVSNMDGVRTKEEIAQAIKQVVGEAGKATVKSLRPAYGGTQNATIQANEVAADKLVNIGKIKIGLVYCPIKERITPIRCFKCQEFGHIAGKCRGPDRRNHCVRNIRTMNPKKHNQSRGLRILQTNLNRMRAAHDMAFVTAVDLDIDVVVVSEPNKKFIEGKRWCKDKRQDVAILFHNQKTRIKRLDIGEGMIAIHFQSFVEKIVKGAYRGACFSKEVKSRLQPYWWNEDIDKKRRECTASRRLVTRQKHKQGDTSELEKDMWGRGYQIAVKKLIGYASFDLEPNQKKDIIRSLFPFSLREG</sequence>
<keyword evidence="1" id="KW-0863">Zinc-finger</keyword>
<dbReference type="PROSITE" id="PS50158">
    <property type="entry name" value="ZF_CCHC"/>
    <property type="match status" value="1"/>
</dbReference>
<name>A0AAW1LS56_POPJA</name>
<proteinExistence type="predicted"/>
<gene>
    <name evidence="3" type="ORF">QE152_g10291</name>
</gene>
<keyword evidence="4" id="KW-1185">Reference proteome</keyword>
<comment type="caution">
    <text evidence="3">The sequence shown here is derived from an EMBL/GenBank/DDBJ whole genome shotgun (WGS) entry which is preliminary data.</text>
</comment>
<accession>A0AAW1LS56</accession>
<dbReference type="SUPFAM" id="SSF57756">
    <property type="entry name" value="Retrovirus zinc finger-like domains"/>
    <property type="match status" value="1"/>
</dbReference>
<evidence type="ECO:0000313" key="3">
    <source>
        <dbReference type="EMBL" id="KAK9737960.1"/>
    </source>
</evidence>
<organism evidence="3 4">
    <name type="scientific">Popillia japonica</name>
    <name type="common">Japanese beetle</name>
    <dbReference type="NCBI Taxonomy" id="7064"/>
    <lineage>
        <taxon>Eukaryota</taxon>
        <taxon>Metazoa</taxon>
        <taxon>Ecdysozoa</taxon>
        <taxon>Arthropoda</taxon>
        <taxon>Hexapoda</taxon>
        <taxon>Insecta</taxon>
        <taxon>Pterygota</taxon>
        <taxon>Neoptera</taxon>
        <taxon>Endopterygota</taxon>
        <taxon>Coleoptera</taxon>
        <taxon>Polyphaga</taxon>
        <taxon>Scarabaeiformia</taxon>
        <taxon>Scarabaeidae</taxon>
        <taxon>Rutelinae</taxon>
        <taxon>Popillia</taxon>
    </lineage>
</organism>
<dbReference type="EMBL" id="JASPKY010000093">
    <property type="protein sequence ID" value="KAK9737960.1"/>
    <property type="molecule type" value="Genomic_DNA"/>
</dbReference>
<keyword evidence="1" id="KW-0862">Zinc</keyword>
<protein>
    <recommendedName>
        <fullName evidence="2">CCHC-type domain-containing protein</fullName>
    </recommendedName>
</protein>
<dbReference type="InterPro" id="IPR001878">
    <property type="entry name" value="Znf_CCHC"/>
</dbReference>
<evidence type="ECO:0000259" key="2">
    <source>
        <dbReference type="PROSITE" id="PS50158"/>
    </source>
</evidence>
<reference evidence="3 4" key="1">
    <citation type="journal article" date="2024" name="BMC Genomics">
        <title>De novo assembly and annotation of Popillia japonica's genome with initial clues to its potential as an invasive pest.</title>
        <authorList>
            <person name="Cucini C."/>
            <person name="Boschi S."/>
            <person name="Funari R."/>
            <person name="Cardaioli E."/>
            <person name="Iannotti N."/>
            <person name="Marturano G."/>
            <person name="Paoli F."/>
            <person name="Bruttini M."/>
            <person name="Carapelli A."/>
            <person name="Frati F."/>
            <person name="Nardi F."/>
        </authorList>
    </citation>
    <scope>NUCLEOTIDE SEQUENCE [LARGE SCALE GENOMIC DNA]</scope>
    <source>
        <strain evidence="3">DMR45628</strain>
    </source>
</reference>
<evidence type="ECO:0000256" key="1">
    <source>
        <dbReference type="PROSITE-ProRule" id="PRU00047"/>
    </source>
</evidence>
<dbReference type="Gene3D" id="3.60.10.10">
    <property type="entry name" value="Endonuclease/exonuclease/phosphatase"/>
    <property type="match status" value="1"/>
</dbReference>
<dbReference type="Proteomes" id="UP001458880">
    <property type="component" value="Unassembled WGS sequence"/>
</dbReference>
<dbReference type="InterPro" id="IPR036691">
    <property type="entry name" value="Endo/exonu/phosph_ase_sf"/>
</dbReference>
<dbReference type="AlphaFoldDB" id="A0AAW1LS56"/>
<dbReference type="SUPFAM" id="SSF56219">
    <property type="entry name" value="DNase I-like"/>
    <property type="match status" value="1"/>
</dbReference>
<keyword evidence="1" id="KW-0479">Metal-binding</keyword>